<dbReference type="AlphaFoldDB" id="A0A5E4NGH1"/>
<proteinExistence type="predicted"/>
<dbReference type="OrthoDB" id="6621664at2759"/>
<keyword evidence="2" id="KW-1185">Reference proteome</keyword>
<evidence type="ECO:0000313" key="2">
    <source>
        <dbReference type="Proteomes" id="UP000325440"/>
    </source>
</evidence>
<gene>
    <name evidence="1" type="ORF">CINCED_3A024612</name>
</gene>
<dbReference type="Proteomes" id="UP000325440">
    <property type="component" value="Unassembled WGS sequence"/>
</dbReference>
<reference evidence="1 2" key="1">
    <citation type="submission" date="2019-08" db="EMBL/GenBank/DDBJ databases">
        <authorList>
            <person name="Alioto T."/>
            <person name="Alioto T."/>
            <person name="Gomez Garrido J."/>
        </authorList>
    </citation>
    <scope>NUCLEOTIDE SEQUENCE [LARGE SCALE GENOMIC DNA]</scope>
</reference>
<protein>
    <submittedName>
        <fullName evidence="1">Uncharacterized protein</fullName>
    </submittedName>
</protein>
<sequence length="66" mass="8092">MRTGLQRVTDEKYIKDLQIKAFRKEFINRTDRKFLYNKIKRMVEIEMKANEHLFVEERPTTAKIKC</sequence>
<evidence type="ECO:0000313" key="1">
    <source>
        <dbReference type="EMBL" id="VVC44044.1"/>
    </source>
</evidence>
<dbReference type="EMBL" id="CABPRJ010002375">
    <property type="protein sequence ID" value="VVC44044.1"/>
    <property type="molecule type" value="Genomic_DNA"/>
</dbReference>
<name>A0A5E4NGH1_9HEMI</name>
<accession>A0A5E4NGH1</accession>
<organism evidence="1 2">
    <name type="scientific">Cinara cedri</name>
    <dbReference type="NCBI Taxonomy" id="506608"/>
    <lineage>
        <taxon>Eukaryota</taxon>
        <taxon>Metazoa</taxon>
        <taxon>Ecdysozoa</taxon>
        <taxon>Arthropoda</taxon>
        <taxon>Hexapoda</taxon>
        <taxon>Insecta</taxon>
        <taxon>Pterygota</taxon>
        <taxon>Neoptera</taxon>
        <taxon>Paraneoptera</taxon>
        <taxon>Hemiptera</taxon>
        <taxon>Sternorrhyncha</taxon>
        <taxon>Aphidomorpha</taxon>
        <taxon>Aphidoidea</taxon>
        <taxon>Aphididae</taxon>
        <taxon>Lachninae</taxon>
        <taxon>Cinara</taxon>
    </lineage>
</organism>